<feature type="repeat" description="LDL-receptor class B" evidence="14">
    <location>
        <begin position="942"/>
        <end position="984"/>
    </location>
</feature>
<feature type="chain" id="PRO_5035248955" description="EGF-like domain-containing protein" evidence="15">
    <location>
        <begin position="20"/>
        <end position="1045"/>
    </location>
</feature>
<dbReference type="InterPro" id="IPR018097">
    <property type="entry name" value="EGF_Ca-bd_CS"/>
</dbReference>
<dbReference type="CDD" id="cd00054">
    <property type="entry name" value="EGF_CA"/>
    <property type="match status" value="1"/>
</dbReference>
<evidence type="ECO:0000256" key="2">
    <source>
        <dbReference type="ARBA" id="ARBA00022536"/>
    </source>
</evidence>
<dbReference type="PROSITE" id="PS01187">
    <property type="entry name" value="EGF_CA"/>
    <property type="match status" value="1"/>
</dbReference>
<dbReference type="GO" id="GO:0005509">
    <property type="term" value="F:calcium ion binding"/>
    <property type="evidence" value="ECO:0007669"/>
    <property type="project" value="InterPro"/>
</dbReference>
<keyword evidence="4" id="KW-0812">Transmembrane</keyword>
<evidence type="ECO:0000256" key="10">
    <source>
        <dbReference type="ARBA" id="ARBA00023170"/>
    </source>
</evidence>
<dbReference type="CDD" id="cd00112">
    <property type="entry name" value="LDLa"/>
    <property type="match status" value="2"/>
</dbReference>
<feature type="signal peptide" evidence="15">
    <location>
        <begin position="1"/>
        <end position="19"/>
    </location>
</feature>
<evidence type="ECO:0000256" key="13">
    <source>
        <dbReference type="PROSITE-ProRule" id="PRU00124"/>
    </source>
</evidence>
<evidence type="ECO:0000259" key="16">
    <source>
        <dbReference type="PROSITE" id="PS50026"/>
    </source>
</evidence>
<dbReference type="FunFam" id="2.120.10.30:FF:000241">
    <property type="entry name" value="Low-density lipoprotein receptor-related protein 6"/>
    <property type="match status" value="1"/>
</dbReference>
<dbReference type="GO" id="GO:0005886">
    <property type="term" value="C:plasma membrane"/>
    <property type="evidence" value="ECO:0007669"/>
    <property type="project" value="TreeGrafter"/>
</dbReference>
<protein>
    <recommendedName>
        <fullName evidence="16">EGF-like domain-containing protein</fullName>
    </recommendedName>
</protein>
<evidence type="ECO:0000256" key="5">
    <source>
        <dbReference type="ARBA" id="ARBA00022729"/>
    </source>
</evidence>
<dbReference type="AlphaFoldDB" id="A0A8J2S064"/>
<evidence type="ECO:0000256" key="1">
    <source>
        <dbReference type="ARBA" id="ARBA00004479"/>
    </source>
</evidence>
<dbReference type="SMART" id="SM00192">
    <property type="entry name" value="LDLa"/>
    <property type="match status" value="2"/>
</dbReference>
<dbReference type="Gene3D" id="2.120.10.30">
    <property type="entry name" value="TolB, C-terminal domain"/>
    <property type="match status" value="3"/>
</dbReference>
<name>A0A8J2S064_9CRUS</name>
<dbReference type="PROSITE" id="PS50026">
    <property type="entry name" value="EGF_3"/>
    <property type="match status" value="1"/>
</dbReference>
<evidence type="ECO:0000256" key="7">
    <source>
        <dbReference type="ARBA" id="ARBA00022989"/>
    </source>
</evidence>
<dbReference type="GO" id="GO:0017147">
    <property type="term" value="F:Wnt-protein binding"/>
    <property type="evidence" value="ECO:0007669"/>
    <property type="project" value="TreeGrafter"/>
</dbReference>
<dbReference type="FunFam" id="2.10.25.10:FF:000009">
    <property type="entry name" value="Low-density lipoprotein receptor isoform 1"/>
    <property type="match status" value="1"/>
</dbReference>
<dbReference type="GO" id="GO:0006897">
    <property type="term" value="P:endocytosis"/>
    <property type="evidence" value="ECO:0007669"/>
    <property type="project" value="UniProtKB-KW"/>
</dbReference>
<keyword evidence="3" id="KW-0254">Endocytosis</keyword>
<dbReference type="PANTHER" id="PTHR46513">
    <property type="entry name" value="VITELLOGENIN RECEPTOR-LIKE PROTEIN-RELATED-RELATED"/>
    <property type="match status" value="1"/>
</dbReference>
<dbReference type="InterPro" id="IPR036055">
    <property type="entry name" value="LDL_receptor-like_sf"/>
</dbReference>
<keyword evidence="7" id="KW-1133">Transmembrane helix</keyword>
<feature type="disulfide bond" evidence="13">
    <location>
        <begin position="42"/>
        <end position="57"/>
    </location>
</feature>
<dbReference type="EMBL" id="CAKKLH010000288">
    <property type="protein sequence ID" value="CAH0108867.1"/>
    <property type="molecule type" value="Genomic_DNA"/>
</dbReference>
<dbReference type="SUPFAM" id="SSF57196">
    <property type="entry name" value="EGF/Laminin"/>
    <property type="match status" value="2"/>
</dbReference>
<proteinExistence type="predicted"/>
<evidence type="ECO:0000256" key="9">
    <source>
        <dbReference type="ARBA" id="ARBA00023157"/>
    </source>
</evidence>
<evidence type="ECO:0000313" key="18">
    <source>
        <dbReference type="Proteomes" id="UP000789390"/>
    </source>
</evidence>
<feature type="repeat" description="LDL-receptor class B" evidence="14">
    <location>
        <begin position="230"/>
        <end position="272"/>
    </location>
</feature>
<keyword evidence="8" id="KW-0472">Membrane</keyword>
<dbReference type="Pfam" id="PF00058">
    <property type="entry name" value="Ldl_recept_b"/>
    <property type="match status" value="1"/>
</dbReference>
<dbReference type="PROSITE" id="PS00010">
    <property type="entry name" value="ASX_HYDROXYL"/>
    <property type="match status" value="1"/>
</dbReference>
<evidence type="ECO:0000256" key="6">
    <source>
        <dbReference type="ARBA" id="ARBA00022737"/>
    </source>
</evidence>
<dbReference type="Pfam" id="PF00057">
    <property type="entry name" value="Ldl_recept_a"/>
    <property type="match status" value="2"/>
</dbReference>
<dbReference type="OrthoDB" id="6345916at2759"/>
<dbReference type="InterPro" id="IPR002172">
    <property type="entry name" value="LDrepeatLR_classA_rpt"/>
</dbReference>
<feature type="repeat" description="LDL-receptor class B" evidence="14">
    <location>
        <begin position="896"/>
        <end position="941"/>
    </location>
</feature>
<feature type="domain" description="EGF-like" evidence="16">
    <location>
        <begin position="724"/>
        <end position="759"/>
    </location>
</feature>
<dbReference type="InterPro" id="IPR000033">
    <property type="entry name" value="LDLR_classB_rpt"/>
</dbReference>
<sequence length="1045" mass="116761">MQFPDIWLVLFLHFSSCMIKGCMENQFQCQNGEGCFELKQRCDDVKDCEDGFDEEECEPILLITTDRDIRSMPMNSEEYRFIQSDLTQVHGVSIDYNDGSLYWSDKGNHSSGIYKSMLDGSRNQNVISFGVEEVGDLKVDGIGRHLYFVDSNRKNIVVCDLKGTVCTILCGQLDKPHALTLYPETSMMFWSDWGSHPHIASAGMDGSKRTNVITTGVVRPSGLTVDEAIQRIFWGDTSLNRIESSRIDGSDRKILLNEVNPFSLAVFKDMIYWCDPTEHEIISVDKNTGDHYKVVIRNDELTPTSIQIHHPSKQIYIKNPCKNASCSHLCLLSPSLQGFNCACLVGTTLNKNNFTCDSTAVNNSSIIIATNTDIYRLSSNQIGKDSIIHLSKDLQLKKIGALVFNPSENSIIYSDTVDGVIYSLDLNTLRELVLFENADMVEGLDVDPYTESIYFTERTRGTVVIVRKHFNGVRERSVLVRQLKNPRSIAIASELGLMFVVEGSKSQVIAVWEVDGNWLSNLVQVNGAISAMAYDDKYLYFSDSLRGTIERIAVGGENRTVLQEHLKAPIAMDLSSDSVFWLAIHSSRINWLKKQNPSSKHEFFIPTSPKNVEQYRMITVVNYLKLSRNYNTSACPTNNSNCNYKFGSSCSEENFQCDNGHCIPMDSVCDDVPDCPDGTDEGDNCDTPCEDKLCEHNCVPGPKGPICYCETGYRSANNGHQCDDIDECISENRCSQYCINTEGDYDCSCAPGYYLDQDKYTCKVIDGRPLMIAASAHRVAILQDNNITASHRGLASHDAPIKGISYNGKHSTLFWITSAGVSRLKDVGQVLVYKMKGFNPSGLSLDSVTGNIYVSAIIVDQDRSIIKVISHSLDADVEIVNSQTKITDIVIDGVRGALFWSEHSKSANGRIFRSSMDGKFTREIYYTGVTYPVALALDPVKSRIYWADKAQSISTSDYDGQHSKKLVVARTNGQPLSLTFFENRISWTVLHQNVIYSQLVTGEPATNSLKLFEGVQHLYTTHSILEPDYQNPCTHHRLAATVCAY</sequence>
<evidence type="ECO:0000256" key="3">
    <source>
        <dbReference type="ARBA" id="ARBA00022583"/>
    </source>
</evidence>
<dbReference type="SMART" id="SM00179">
    <property type="entry name" value="EGF_CA"/>
    <property type="match status" value="2"/>
</dbReference>
<evidence type="ECO:0000256" key="11">
    <source>
        <dbReference type="ARBA" id="ARBA00023180"/>
    </source>
</evidence>
<evidence type="ECO:0000256" key="14">
    <source>
        <dbReference type="PROSITE-ProRule" id="PRU00461"/>
    </source>
</evidence>
<feature type="disulfide bond" evidence="13">
    <location>
        <begin position="650"/>
        <end position="662"/>
    </location>
</feature>
<dbReference type="InterPro" id="IPR000152">
    <property type="entry name" value="EGF-type_Asp/Asn_hydroxyl_site"/>
</dbReference>
<dbReference type="Gene3D" id="4.10.400.10">
    <property type="entry name" value="Low-density Lipoprotein Receptor"/>
    <property type="match status" value="2"/>
</dbReference>
<dbReference type="PANTHER" id="PTHR46513:SF13">
    <property type="entry name" value="EGF-LIKE DOMAIN-CONTAINING PROTEIN"/>
    <property type="match status" value="1"/>
</dbReference>
<dbReference type="InterPro" id="IPR001881">
    <property type="entry name" value="EGF-like_Ca-bd_dom"/>
</dbReference>
<feature type="repeat" description="LDL-receptor class B" evidence="14">
    <location>
        <begin position="186"/>
        <end position="229"/>
    </location>
</feature>
<keyword evidence="5 15" id="KW-0732">Signal</keyword>
<evidence type="ECO:0000313" key="17">
    <source>
        <dbReference type="EMBL" id="CAH0108867.1"/>
    </source>
</evidence>
<dbReference type="PROSITE" id="PS51120">
    <property type="entry name" value="LDLRB"/>
    <property type="match status" value="4"/>
</dbReference>
<feature type="disulfide bond" evidence="12">
    <location>
        <begin position="728"/>
        <end position="738"/>
    </location>
</feature>
<organism evidence="17 18">
    <name type="scientific">Daphnia galeata</name>
    <dbReference type="NCBI Taxonomy" id="27404"/>
    <lineage>
        <taxon>Eukaryota</taxon>
        <taxon>Metazoa</taxon>
        <taxon>Ecdysozoa</taxon>
        <taxon>Arthropoda</taxon>
        <taxon>Crustacea</taxon>
        <taxon>Branchiopoda</taxon>
        <taxon>Diplostraca</taxon>
        <taxon>Cladocera</taxon>
        <taxon>Anomopoda</taxon>
        <taxon>Daphniidae</taxon>
        <taxon>Daphnia</taxon>
    </lineage>
</organism>
<keyword evidence="10" id="KW-0675">Receptor</keyword>
<evidence type="ECO:0000256" key="4">
    <source>
        <dbReference type="ARBA" id="ARBA00022692"/>
    </source>
</evidence>
<gene>
    <name evidence="17" type="ORF">DGAL_LOCUS12287</name>
</gene>
<dbReference type="GO" id="GO:0042813">
    <property type="term" value="F:Wnt receptor activity"/>
    <property type="evidence" value="ECO:0007669"/>
    <property type="project" value="TreeGrafter"/>
</dbReference>
<keyword evidence="6" id="KW-0677">Repeat</keyword>
<dbReference type="PROSITE" id="PS50068">
    <property type="entry name" value="LDLRA_2"/>
    <property type="match status" value="2"/>
</dbReference>
<dbReference type="PROSITE" id="PS01209">
    <property type="entry name" value="LDLRA_1"/>
    <property type="match status" value="1"/>
</dbReference>
<dbReference type="SUPFAM" id="SSF63825">
    <property type="entry name" value="YWTD domain"/>
    <property type="match status" value="3"/>
</dbReference>
<comment type="caution">
    <text evidence="12">Lacks conserved residue(s) required for the propagation of feature annotation.</text>
</comment>
<evidence type="ECO:0000256" key="15">
    <source>
        <dbReference type="SAM" id="SignalP"/>
    </source>
</evidence>
<dbReference type="SMART" id="SM00181">
    <property type="entry name" value="EGF"/>
    <property type="match status" value="4"/>
</dbReference>
<dbReference type="InterPro" id="IPR011042">
    <property type="entry name" value="6-blade_b-propeller_TolB-like"/>
</dbReference>
<keyword evidence="11" id="KW-0325">Glycoprotein</keyword>
<feature type="disulfide bond" evidence="13">
    <location>
        <begin position="657"/>
        <end position="675"/>
    </location>
</feature>
<dbReference type="SUPFAM" id="SSF57424">
    <property type="entry name" value="LDL receptor-like module"/>
    <property type="match status" value="2"/>
</dbReference>
<dbReference type="PRINTS" id="PR00261">
    <property type="entry name" value="LDLRECEPTOR"/>
</dbReference>
<dbReference type="Proteomes" id="UP000789390">
    <property type="component" value="Unassembled WGS sequence"/>
</dbReference>
<evidence type="ECO:0000256" key="8">
    <source>
        <dbReference type="ARBA" id="ARBA00023136"/>
    </source>
</evidence>
<keyword evidence="18" id="KW-1185">Reference proteome</keyword>
<dbReference type="InterPro" id="IPR023415">
    <property type="entry name" value="LDLR_class-A_CS"/>
</dbReference>
<comment type="subcellular location">
    <subcellularLocation>
        <location evidence="1">Membrane</location>
        <topology evidence="1">Single-pass type I membrane protein</topology>
    </subcellularLocation>
</comment>
<evidence type="ECO:0000256" key="12">
    <source>
        <dbReference type="PROSITE-ProRule" id="PRU00076"/>
    </source>
</evidence>
<keyword evidence="2 12" id="KW-0245">EGF-like domain</keyword>
<dbReference type="GO" id="GO:0060070">
    <property type="term" value="P:canonical Wnt signaling pathway"/>
    <property type="evidence" value="ECO:0007669"/>
    <property type="project" value="TreeGrafter"/>
</dbReference>
<dbReference type="InterPro" id="IPR000742">
    <property type="entry name" value="EGF"/>
</dbReference>
<keyword evidence="9 12" id="KW-1015">Disulfide bond</keyword>
<dbReference type="Pfam" id="PF14670">
    <property type="entry name" value="FXa_inhibition"/>
    <property type="match status" value="1"/>
</dbReference>
<accession>A0A8J2S064</accession>
<dbReference type="Gene3D" id="2.10.25.10">
    <property type="entry name" value="Laminin"/>
    <property type="match status" value="2"/>
</dbReference>
<dbReference type="SMART" id="SM00135">
    <property type="entry name" value="LY"/>
    <property type="match status" value="12"/>
</dbReference>
<dbReference type="InterPro" id="IPR050778">
    <property type="entry name" value="Cueball_EGF_LRP_Nidogen"/>
</dbReference>
<reference evidence="17" key="1">
    <citation type="submission" date="2021-11" db="EMBL/GenBank/DDBJ databases">
        <authorList>
            <person name="Schell T."/>
        </authorList>
    </citation>
    <scope>NUCLEOTIDE SEQUENCE</scope>
    <source>
        <strain evidence="17">M5</strain>
    </source>
</reference>
<comment type="caution">
    <text evidence="17">The sequence shown here is derived from an EMBL/GenBank/DDBJ whole genome shotgun (WGS) entry which is preliminary data.</text>
</comment>